<dbReference type="SUPFAM" id="SSF53649">
    <property type="entry name" value="Alkaline phosphatase-like"/>
    <property type="match status" value="1"/>
</dbReference>
<dbReference type="InterPro" id="IPR002591">
    <property type="entry name" value="Phosphodiest/P_Trfase"/>
</dbReference>
<dbReference type="PANTHER" id="PTHR10151">
    <property type="entry name" value="ECTONUCLEOTIDE PYROPHOSPHATASE/PHOSPHODIESTERASE"/>
    <property type="match status" value="1"/>
</dbReference>
<gene>
    <name evidence="1" type="ORF">DLJ53_00650</name>
</gene>
<dbReference type="GO" id="GO:0016787">
    <property type="term" value="F:hydrolase activity"/>
    <property type="evidence" value="ECO:0007669"/>
    <property type="project" value="UniProtKB-ARBA"/>
</dbReference>
<proteinExistence type="predicted"/>
<dbReference type="InterPro" id="IPR017850">
    <property type="entry name" value="Alkaline_phosphatase_core_sf"/>
</dbReference>
<dbReference type="Pfam" id="PF01663">
    <property type="entry name" value="Phosphodiest"/>
    <property type="match status" value="1"/>
</dbReference>
<dbReference type="RefSeq" id="WP_111341438.1">
    <property type="nucleotide sequence ID" value="NZ_QHHQ01000001.1"/>
</dbReference>
<accession>A0A8B2P1S7</accession>
<dbReference type="PANTHER" id="PTHR10151:SF120">
    <property type="entry name" value="BIS(5'-ADENOSYL)-TRIPHOSPHATASE"/>
    <property type="match status" value="1"/>
</dbReference>
<dbReference type="Gene3D" id="3.40.720.10">
    <property type="entry name" value="Alkaline Phosphatase, subunit A"/>
    <property type="match status" value="2"/>
</dbReference>
<dbReference type="AlphaFoldDB" id="A0A8B2P1S7"/>
<organism evidence="1 2">
    <name type="scientific">Acuticoccus sediminis</name>
    <dbReference type="NCBI Taxonomy" id="2184697"/>
    <lineage>
        <taxon>Bacteria</taxon>
        <taxon>Pseudomonadati</taxon>
        <taxon>Pseudomonadota</taxon>
        <taxon>Alphaproteobacteria</taxon>
        <taxon>Hyphomicrobiales</taxon>
        <taxon>Amorphaceae</taxon>
        <taxon>Acuticoccus</taxon>
    </lineage>
</organism>
<name>A0A8B2P1S7_9HYPH</name>
<comment type="caution">
    <text evidence="1">The sequence shown here is derived from an EMBL/GenBank/DDBJ whole genome shotgun (WGS) entry which is preliminary data.</text>
</comment>
<keyword evidence="2" id="KW-1185">Reference proteome</keyword>
<dbReference type="EMBL" id="QHHQ01000001">
    <property type="protein sequence ID" value="RAI03082.1"/>
    <property type="molecule type" value="Genomic_DNA"/>
</dbReference>
<dbReference type="Proteomes" id="UP000249590">
    <property type="component" value="Unassembled WGS sequence"/>
</dbReference>
<sequence length="527" mass="59215">MPKRALMIGLDGATFTLLDHFIAKGEMPFLASMMDNGVRAILKSTRNPLTPPAWTSMVTGRSPEAHGIYDFMRPDFTEDGGVFLKINDNRDNHCESIWSIANRAGLRATSLNFFGHAPAPEVDGYLISGFVPWRHLRHGMYPKSLLDDVKQMEMFDYKMLGMDIGEEKKCIQGLNQGEQEPWIDLQNDRDKAWADLTCHMMKTDRTELTAVVLDGPDKMQHIFWRYLDPAYLDPDASEYDQQLADRCLDFYRRLDVNLKNMVEAAGPETDIVITSDHGFGPTTEVVYLNEWLARNGYLFWRDSAEADSNNQLTTEKFKDHLSMVDWKKTVAFAPTPSSNAIFVKRDNGSGYGIKDDEYLDFILKLKAELLAAVDPADGKPIFLGAETNKLRGTTFVEPCPDITVRLRDGGFVSILKSKEVVSQRLKAEGTHRPDGIFVAYGPSFRKGERLDDLNLLDVAPLLLTLLDVPVPRDMEGKVPTAAFAEATEVKTGAATVAAIERKDDREGPSEEEREALMNQLKILGYMD</sequence>
<evidence type="ECO:0000313" key="2">
    <source>
        <dbReference type="Proteomes" id="UP000249590"/>
    </source>
</evidence>
<dbReference type="OrthoDB" id="3590172at2"/>
<reference evidence="1 2" key="1">
    <citation type="submission" date="2018-05" db="EMBL/GenBank/DDBJ databases">
        <title>Acuticoccus sediminis sp. nov., isolated from deep-sea sediment of Indian Ocean.</title>
        <authorList>
            <person name="Liu X."/>
            <person name="Lai Q."/>
            <person name="Du Y."/>
            <person name="Sun F."/>
            <person name="Zhang X."/>
            <person name="Wang S."/>
            <person name="Shao Z."/>
        </authorList>
    </citation>
    <scope>NUCLEOTIDE SEQUENCE [LARGE SCALE GENOMIC DNA]</scope>
    <source>
        <strain evidence="1 2">PTG4-2</strain>
    </source>
</reference>
<protein>
    <submittedName>
        <fullName evidence="1">Phosphodiesterase</fullName>
    </submittedName>
</protein>
<evidence type="ECO:0000313" key="1">
    <source>
        <dbReference type="EMBL" id="RAI03082.1"/>
    </source>
</evidence>